<keyword evidence="6" id="KW-1185">Reference proteome</keyword>
<organism evidence="5 6">
    <name type="scientific">Thyridium curvatum</name>
    <dbReference type="NCBI Taxonomy" id="1093900"/>
    <lineage>
        <taxon>Eukaryota</taxon>
        <taxon>Fungi</taxon>
        <taxon>Dikarya</taxon>
        <taxon>Ascomycota</taxon>
        <taxon>Pezizomycotina</taxon>
        <taxon>Sordariomycetes</taxon>
        <taxon>Sordariomycetidae</taxon>
        <taxon>Thyridiales</taxon>
        <taxon>Thyridiaceae</taxon>
        <taxon>Thyridium</taxon>
    </lineage>
</organism>
<evidence type="ECO:0000259" key="3">
    <source>
        <dbReference type="Pfam" id="PF22939"/>
    </source>
</evidence>
<dbReference type="Gene3D" id="2.130.10.10">
    <property type="entry name" value="YVTN repeat-like/Quinoprotein amine dehydrogenase"/>
    <property type="match status" value="3"/>
</dbReference>
<dbReference type="InParanoid" id="A0A507BLC3"/>
<dbReference type="InterPro" id="IPR027417">
    <property type="entry name" value="P-loop_NTPase"/>
</dbReference>
<dbReference type="InterPro" id="IPR015943">
    <property type="entry name" value="WD40/YVTN_repeat-like_dom_sf"/>
</dbReference>
<dbReference type="SUPFAM" id="SSF50978">
    <property type="entry name" value="WD40 repeat-like"/>
    <property type="match status" value="1"/>
</dbReference>
<feature type="compositionally biased region" description="Polar residues" evidence="2">
    <location>
        <begin position="64"/>
        <end position="77"/>
    </location>
</feature>
<name>A0A507BLC3_9PEZI</name>
<dbReference type="SUPFAM" id="SSF52540">
    <property type="entry name" value="P-loop containing nucleoside triphosphate hydrolases"/>
    <property type="match status" value="1"/>
</dbReference>
<dbReference type="InterPro" id="IPR054471">
    <property type="entry name" value="GPIID_WHD"/>
</dbReference>
<keyword evidence="1" id="KW-0677">Repeat</keyword>
<dbReference type="OrthoDB" id="1658288at2759"/>
<dbReference type="SMART" id="SM00320">
    <property type="entry name" value="WD40"/>
    <property type="match status" value="3"/>
</dbReference>
<evidence type="ECO:0000313" key="5">
    <source>
        <dbReference type="EMBL" id="TPX18319.1"/>
    </source>
</evidence>
<gene>
    <name evidence="5" type="ORF">E0L32_011768</name>
</gene>
<evidence type="ECO:0000313" key="6">
    <source>
        <dbReference type="Proteomes" id="UP000319257"/>
    </source>
</evidence>
<dbReference type="InterPro" id="IPR056884">
    <property type="entry name" value="NPHP3-like_N"/>
</dbReference>
<evidence type="ECO:0000256" key="2">
    <source>
        <dbReference type="SAM" id="MobiDB-lite"/>
    </source>
</evidence>
<dbReference type="RefSeq" id="XP_031000030.1">
    <property type="nucleotide sequence ID" value="XM_031134533.1"/>
</dbReference>
<dbReference type="EMBL" id="SKBQ01000118">
    <property type="protein sequence ID" value="TPX18319.1"/>
    <property type="molecule type" value="Genomic_DNA"/>
</dbReference>
<dbReference type="Pfam" id="PF22939">
    <property type="entry name" value="WHD_GPIID"/>
    <property type="match status" value="1"/>
</dbReference>
<dbReference type="GeneID" id="41979215"/>
<feature type="domain" description="Nephrocystin 3-like N-terminal" evidence="4">
    <location>
        <begin position="426"/>
        <end position="587"/>
    </location>
</feature>
<proteinExistence type="predicted"/>
<dbReference type="Proteomes" id="UP000319257">
    <property type="component" value="Unassembled WGS sequence"/>
</dbReference>
<dbReference type="PANTHER" id="PTHR10039">
    <property type="entry name" value="AMELOGENIN"/>
    <property type="match status" value="1"/>
</dbReference>
<protein>
    <recommendedName>
        <fullName evidence="7">GPI inositol-deacylase</fullName>
    </recommendedName>
</protein>
<dbReference type="SUPFAM" id="SSF53474">
    <property type="entry name" value="alpha/beta-Hydrolases"/>
    <property type="match status" value="1"/>
</dbReference>
<comment type="caution">
    <text evidence="5">The sequence shown here is derived from an EMBL/GenBank/DDBJ whole genome shotgun (WGS) entry which is preliminary data.</text>
</comment>
<dbReference type="Gene3D" id="3.40.50.1820">
    <property type="entry name" value="alpha/beta hydrolase"/>
    <property type="match status" value="1"/>
</dbReference>
<dbReference type="Pfam" id="PF24883">
    <property type="entry name" value="NPHP3_N"/>
    <property type="match status" value="1"/>
</dbReference>
<evidence type="ECO:0008006" key="7">
    <source>
        <dbReference type="Google" id="ProtNLM"/>
    </source>
</evidence>
<evidence type="ECO:0000256" key="1">
    <source>
        <dbReference type="ARBA" id="ARBA00022737"/>
    </source>
</evidence>
<feature type="region of interest" description="Disordered" evidence="2">
    <location>
        <begin position="39"/>
        <end position="87"/>
    </location>
</feature>
<reference evidence="5 6" key="1">
    <citation type="submission" date="2019-06" db="EMBL/GenBank/DDBJ databases">
        <title>Draft genome sequence of the filamentous fungus Phialemoniopsis curvata isolated from diesel fuel.</title>
        <authorList>
            <person name="Varaljay V.A."/>
            <person name="Lyon W.J."/>
            <person name="Crouch A.L."/>
            <person name="Drake C.E."/>
            <person name="Hollomon J.M."/>
            <person name="Nadeau L.J."/>
            <person name="Nunn H.S."/>
            <person name="Stevenson B.S."/>
            <person name="Bojanowski C.L."/>
            <person name="Crookes-Goodson W.J."/>
        </authorList>
    </citation>
    <scope>NUCLEOTIDE SEQUENCE [LARGE SCALE GENOMIC DNA]</scope>
    <source>
        <strain evidence="5 6">D216</strain>
    </source>
</reference>
<accession>A0A507BLC3</accession>
<dbReference type="InterPro" id="IPR001680">
    <property type="entry name" value="WD40_rpt"/>
</dbReference>
<evidence type="ECO:0000259" key="4">
    <source>
        <dbReference type="Pfam" id="PF24883"/>
    </source>
</evidence>
<feature type="compositionally biased region" description="Acidic residues" evidence="2">
    <location>
        <begin position="1"/>
        <end position="10"/>
    </location>
</feature>
<dbReference type="Gene3D" id="3.40.50.300">
    <property type="entry name" value="P-loop containing nucleotide triphosphate hydrolases"/>
    <property type="match status" value="1"/>
</dbReference>
<sequence length="1654" mass="184782">MVLSPEDTETIDLHLDPTPSNQPGADLVVQLTKPFEQFSRKLFPSKHRRPRPSPSDPGPSISPATLNESSKNVTSGTADEASDQEGDPSISIAVRSLSTIPVLPLPSRSEILSADRKKDPLGLSLLYSPIGDRTADIIFIHGLGGSSRLTWCKDERLDLFWPQIWLPKDDDLHRARIFTYGYNAHYRSSSQISSLSINDFSKNLLYDMRFGRDLEGGLLDIGEVPIIFVTHSMGGLVFKKAYLDAQLDSGYSSIMGSTKAVVFLATPHRGSDLAPYLNRLLSVGFGSSSKQYVAELHGPSDFLRNVNEQFRHVAHKLDIFSFYETLQTPLGVFSALILDPESAKLGYPKEVSRSVNADHRNVCKFSDTKDPNYRVVIGALKSLVSSYSSADTDNAIQELDRLRGVFAVPPTIEHDLDLFSERRTDGTCQWILEQDSVRSWRSSSSSEILLLHGRPARGKSVIAAFLANYLVEHEAYVQFFFFRAGDESKRSMAALIKSLAFQTAQQVPAFRRALVEITDSGYKAKNTEWRSMWKKLFVDVLFEMELSSPAYWIIDGIDEAISPHHVFELLSDLQLSKVLIRVIATSRWTQSLSVAFKRTGSRVSTATFSLDHDLSDIRHCVEDALRFNNWGEDITGKVVEKVLDGSNNNFLWVHLILEELQDCNTEEDIWNRLLELPPEMDGLYKRMEESISHIRRPSDKNLARQLLIWAIHARRTLSAEELSDALEPEFGKLLDISQTASRLCGHFITVERGNNVGLIHQTAREYLATTTNLPFSLEAKTAHGELFKQAMAAFLDRSVRSKLYRSSPNLLEYRSTSWPHHLAATEMRGTSDEQLGLLSSFFTHDSVLVWIQVLASLDQLPVLLEASHSLSAFVTSKRRADDGFELTAQRCDELEVLEGWSRDLPKLLGKFGVCLAQKPETIYDSVAPFCPLNSSIYKLFGKRQTSTLTVKGTSEDWDDCLARVPASSQWGAKPICCSGRYIAVGNSEQQAIIWDSMTFHQVNILWHGETISALCFNSKGDRLATYGHGHTKIWSPQSGKLLLSMPNPPDMHALCLQFVDKDKNLIMGSDYRCVLRADLDSKEQCAWATIDTRLLNDVERIEGTYLNSPVALALSPDGSNIAAAYRSFPLVIWSISQAKPFKRVTRLPRPGQVSEPLPFASRVSWHPSGDELLGIFMDGYSFKLNIVDGSYQEHAPAPGQMPSDIICSPNGLVYAICGFGGTIRLYDYQSSTLIYQLISDDLITAFCFSDDGRKFYDIRGSHCSMWEPNAIMRHSTADGDPALSQTADWSLRQAQVVSKTFVDNSVPILIMAPAPRDPMVCFGDEDGAVDLFDYETSKKVSIGQTPTGMSIEYLAWNEDGSKICYAELNARLTVVHTTLDDGQRKVRRVARFKLSLDSANLRQILFLPGCDSLLVSSTTSTQVWAIEPPELKLARDYGTSWAPRKWIAHPRSSAHLLSITPKVVSIHNRDDLEEISSFQWSSDQSFEMSSAAQSISSSPRQVRSSDVNPADITEEVDSVEATFVEGHVLVKISRKTRSRRLRPRFLVFDARDDAAYSICPVAIPPTVAELVEMPLTVLPNRKLIFIDRSFWVCSWHMGPSYGEVEEEVQKHFFIPRDWLPLQGLGLLKVTATGAILIPRKGGVSVINSSIGSTF</sequence>
<feature type="region of interest" description="Disordered" evidence="2">
    <location>
        <begin position="1"/>
        <end position="25"/>
    </location>
</feature>
<dbReference type="PANTHER" id="PTHR10039:SF16">
    <property type="entry name" value="GPI INOSITOL-DEACYLASE"/>
    <property type="match status" value="1"/>
</dbReference>
<dbReference type="InterPro" id="IPR036322">
    <property type="entry name" value="WD40_repeat_dom_sf"/>
</dbReference>
<dbReference type="InterPro" id="IPR029058">
    <property type="entry name" value="AB_hydrolase_fold"/>
</dbReference>
<feature type="domain" description="GPI inositol-deacylase winged helix" evidence="3">
    <location>
        <begin position="699"/>
        <end position="769"/>
    </location>
</feature>